<reference evidence="6 7" key="1">
    <citation type="submission" date="2018-11" db="EMBL/GenBank/DDBJ databases">
        <authorList>
            <person name="Li F."/>
        </authorList>
    </citation>
    <scope>NUCLEOTIDE SEQUENCE [LARGE SCALE GENOMIC DNA]</scope>
    <source>
        <strain evidence="6 7">YS17T</strain>
    </source>
</reference>
<evidence type="ECO:0000313" key="6">
    <source>
        <dbReference type="EMBL" id="RQN08490.1"/>
    </source>
</evidence>
<accession>A0A3N6WMF0</accession>
<dbReference type="Proteomes" id="UP000275225">
    <property type="component" value="Unassembled WGS sequence"/>
</dbReference>
<evidence type="ECO:0000256" key="3">
    <source>
        <dbReference type="ARBA" id="ARBA00022691"/>
    </source>
</evidence>
<dbReference type="PANTHER" id="PTHR11061:SF30">
    <property type="entry name" value="TRNA (URACIL(54)-C(5))-METHYLTRANSFERASE"/>
    <property type="match status" value="1"/>
</dbReference>
<dbReference type="Pfam" id="PF01938">
    <property type="entry name" value="TRAM"/>
    <property type="match status" value="1"/>
</dbReference>
<comment type="caution">
    <text evidence="6">The sequence shown here is derived from an EMBL/GenBank/DDBJ whole genome shotgun (WGS) entry which is preliminary data.</text>
</comment>
<feature type="binding site" evidence="4">
    <location>
        <position position="331"/>
    </location>
    <ligand>
        <name>S-adenosyl-L-methionine</name>
        <dbReference type="ChEBI" id="CHEBI:59789"/>
    </ligand>
</feature>
<dbReference type="GO" id="GO:0070475">
    <property type="term" value="P:rRNA base methylation"/>
    <property type="evidence" value="ECO:0007669"/>
    <property type="project" value="TreeGrafter"/>
</dbReference>
<protein>
    <submittedName>
        <fullName evidence="6">Class I SAM-dependent RNA methyltransferase</fullName>
    </submittedName>
</protein>
<feature type="domain" description="TRAM" evidence="5">
    <location>
        <begin position="1"/>
        <end position="57"/>
    </location>
</feature>
<dbReference type="GO" id="GO:0070041">
    <property type="term" value="F:rRNA (uridine-C5-)-methyltransferase activity"/>
    <property type="evidence" value="ECO:0007669"/>
    <property type="project" value="TreeGrafter"/>
</dbReference>
<feature type="binding site" evidence="4">
    <location>
        <position position="262"/>
    </location>
    <ligand>
        <name>S-adenosyl-L-methionine</name>
        <dbReference type="ChEBI" id="CHEBI:59789"/>
    </ligand>
</feature>
<dbReference type="Pfam" id="PF05958">
    <property type="entry name" value="tRNA_U5-meth_tr"/>
    <property type="match status" value="1"/>
</dbReference>
<name>A0A3N6WMF0_9ACTN</name>
<feature type="binding site" evidence="4">
    <location>
        <position position="286"/>
    </location>
    <ligand>
        <name>S-adenosyl-L-methionine</name>
        <dbReference type="ChEBI" id="CHEBI:59789"/>
    </ligand>
</feature>
<evidence type="ECO:0000256" key="2">
    <source>
        <dbReference type="ARBA" id="ARBA00022679"/>
    </source>
</evidence>
<evidence type="ECO:0000256" key="1">
    <source>
        <dbReference type="ARBA" id="ARBA00022603"/>
    </source>
</evidence>
<keyword evidence="7" id="KW-1185">Reference proteome</keyword>
<dbReference type="SUPFAM" id="SSF50249">
    <property type="entry name" value="Nucleic acid-binding proteins"/>
    <property type="match status" value="1"/>
</dbReference>
<dbReference type="Pfam" id="PF01135">
    <property type="entry name" value="PCMT"/>
    <property type="match status" value="1"/>
</dbReference>
<dbReference type="Gene3D" id="3.40.50.150">
    <property type="entry name" value="Vaccinia Virus protein VP39"/>
    <property type="match status" value="2"/>
</dbReference>
<dbReference type="SUPFAM" id="SSF53335">
    <property type="entry name" value="S-adenosyl-L-methionine-dependent methyltransferases"/>
    <property type="match status" value="1"/>
</dbReference>
<dbReference type="InterPro" id="IPR010280">
    <property type="entry name" value="U5_MeTrfase_fam"/>
</dbReference>
<evidence type="ECO:0000256" key="4">
    <source>
        <dbReference type="PROSITE-ProRule" id="PRU01024"/>
    </source>
</evidence>
<dbReference type="EMBL" id="RQJX01000006">
    <property type="protein sequence ID" value="RQN08490.1"/>
    <property type="molecule type" value="Genomic_DNA"/>
</dbReference>
<dbReference type="InterPro" id="IPR029063">
    <property type="entry name" value="SAM-dependent_MTases_sf"/>
</dbReference>
<keyword evidence="3 4" id="KW-0949">S-adenosyl-L-methionine</keyword>
<keyword evidence="1 4" id="KW-0489">Methyltransferase</keyword>
<dbReference type="PANTHER" id="PTHR11061">
    <property type="entry name" value="RNA M5U METHYLTRANSFERASE"/>
    <property type="match status" value="1"/>
</dbReference>
<evidence type="ECO:0000259" key="5">
    <source>
        <dbReference type="PROSITE" id="PS50926"/>
    </source>
</evidence>
<dbReference type="AlphaFoldDB" id="A0A3N6WMF0"/>
<dbReference type="Gene3D" id="2.40.50.140">
    <property type="entry name" value="Nucleic acid-binding proteins"/>
    <property type="match status" value="1"/>
</dbReference>
<dbReference type="PROSITE" id="PS50926">
    <property type="entry name" value="TRAM"/>
    <property type="match status" value="1"/>
</dbReference>
<dbReference type="OrthoDB" id="9804590at2"/>
<evidence type="ECO:0000313" key="7">
    <source>
        <dbReference type="Proteomes" id="UP000275225"/>
    </source>
</evidence>
<dbReference type="PROSITE" id="PS51687">
    <property type="entry name" value="SAM_MT_RNA_M5U"/>
    <property type="match status" value="1"/>
</dbReference>
<proteinExistence type="inferred from homology"/>
<organism evidence="6 7">
    <name type="scientific">Aeromicrobium camelliae</name>
    <dbReference type="NCBI Taxonomy" id="1538144"/>
    <lineage>
        <taxon>Bacteria</taxon>
        <taxon>Bacillati</taxon>
        <taxon>Actinomycetota</taxon>
        <taxon>Actinomycetes</taxon>
        <taxon>Propionibacteriales</taxon>
        <taxon>Nocardioidaceae</taxon>
        <taxon>Aeromicrobium</taxon>
    </lineage>
</organism>
<dbReference type="InterPro" id="IPR002792">
    <property type="entry name" value="TRAM_dom"/>
</dbReference>
<gene>
    <name evidence="6" type="ORF">EHW97_06275</name>
</gene>
<dbReference type="Gene3D" id="2.40.50.1070">
    <property type="match status" value="2"/>
</dbReference>
<dbReference type="InterPro" id="IPR012340">
    <property type="entry name" value="NA-bd_OB-fold"/>
</dbReference>
<comment type="similarity">
    <text evidence="4">Belongs to the class I-like SAM-binding methyltransferase superfamily. RNA M5U methyltransferase family.</text>
</comment>
<dbReference type="CDD" id="cd02440">
    <property type="entry name" value="AdoMet_MTases"/>
    <property type="match status" value="1"/>
</dbReference>
<sequence>MNAELPVVEVGPVAHGGHCVARLDGQVVFVRHALPGERVRIAITERTKRFLRADAVEVLEAAPDRVTPPCPFAGTCGGCDFQHVSPEGQRRLLGQVVREQLQRLAGLEWDVEVEAVQPEGLGWRTRVTYAVDESGRAGLRRHRDHAVVPIDRCRIAHPDAPPVPAARWDGGPVESVISSTGERVLVTDAEVPGDLGPVHGVVGRDGEVRAGSGTLHETVHGRTFHVSGSGFWQVHPRAAETLVDAVLVGAQVQPGDRVLDLYAGAGLFSAFLAEAAGPRGEVVSVEGARSGHEDARVNLAEFEQATVQRAPVEKALARGWLGGSADVVVLDPPRAGAKNAVAPIAALGARTVVYVACDPAALARDLKTFIEHGYDVRSVRAFALFPMTHHVECVAVLAPAER</sequence>
<keyword evidence="2 4" id="KW-0808">Transferase</keyword>
<feature type="binding site" evidence="4">
    <location>
        <position position="233"/>
    </location>
    <ligand>
        <name>S-adenosyl-L-methionine</name>
        <dbReference type="ChEBI" id="CHEBI:59789"/>
    </ligand>
</feature>
<feature type="active site" description="Nucleophile" evidence="4">
    <location>
        <position position="357"/>
    </location>
</feature>